<dbReference type="PANTHER" id="PTHR32089:SF112">
    <property type="entry name" value="LYSOZYME-LIKE PROTEIN-RELATED"/>
    <property type="match status" value="1"/>
</dbReference>
<comment type="similarity">
    <text evidence="2">Belongs to the methyl-accepting chemotaxis (MCP) protein family.</text>
</comment>
<dbReference type="FunFam" id="1.10.287.950:FF:000001">
    <property type="entry name" value="Methyl-accepting chemotaxis sensory transducer"/>
    <property type="match status" value="1"/>
</dbReference>
<dbReference type="InterPro" id="IPR024478">
    <property type="entry name" value="HlyB_4HB_MCP"/>
</dbReference>
<proteinExistence type="inferred from homology"/>
<evidence type="ECO:0000256" key="3">
    <source>
        <dbReference type="PROSITE-ProRule" id="PRU00284"/>
    </source>
</evidence>
<dbReference type="InterPro" id="IPR003660">
    <property type="entry name" value="HAMP_dom"/>
</dbReference>
<evidence type="ECO:0000256" key="2">
    <source>
        <dbReference type="ARBA" id="ARBA00029447"/>
    </source>
</evidence>
<dbReference type="SUPFAM" id="SSF58104">
    <property type="entry name" value="Methyl-accepting chemotaxis protein (MCP) signaling domain"/>
    <property type="match status" value="1"/>
</dbReference>
<keyword evidence="7" id="KW-1185">Reference proteome</keyword>
<evidence type="ECO:0000259" key="4">
    <source>
        <dbReference type="PROSITE" id="PS50111"/>
    </source>
</evidence>
<dbReference type="GO" id="GO:0007165">
    <property type="term" value="P:signal transduction"/>
    <property type="evidence" value="ECO:0007669"/>
    <property type="project" value="UniProtKB-KW"/>
</dbReference>
<name>A0A845L183_9FIRM</name>
<evidence type="ECO:0000256" key="1">
    <source>
        <dbReference type="ARBA" id="ARBA00023224"/>
    </source>
</evidence>
<dbReference type="GO" id="GO:0004888">
    <property type="term" value="F:transmembrane signaling receptor activity"/>
    <property type="evidence" value="ECO:0007669"/>
    <property type="project" value="InterPro"/>
</dbReference>
<evidence type="ECO:0000313" key="7">
    <source>
        <dbReference type="Proteomes" id="UP000463470"/>
    </source>
</evidence>
<dbReference type="Proteomes" id="UP000463470">
    <property type="component" value="Unassembled WGS sequence"/>
</dbReference>
<dbReference type="PRINTS" id="PR00260">
    <property type="entry name" value="CHEMTRNSDUCR"/>
</dbReference>
<dbReference type="PROSITE" id="PS50885">
    <property type="entry name" value="HAMP"/>
    <property type="match status" value="1"/>
</dbReference>
<dbReference type="CDD" id="cd06225">
    <property type="entry name" value="HAMP"/>
    <property type="match status" value="1"/>
</dbReference>
<dbReference type="SMART" id="SM00304">
    <property type="entry name" value="HAMP"/>
    <property type="match status" value="1"/>
</dbReference>
<dbReference type="GO" id="GO:0006935">
    <property type="term" value="P:chemotaxis"/>
    <property type="evidence" value="ECO:0007669"/>
    <property type="project" value="InterPro"/>
</dbReference>
<dbReference type="EMBL" id="WXEY01000011">
    <property type="protein sequence ID" value="MZP30312.1"/>
    <property type="molecule type" value="Genomic_DNA"/>
</dbReference>
<dbReference type="Gene3D" id="1.10.287.950">
    <property type="entry name" value="Methyl-accepting chemotaxis protein"/>
    <property type="match status" value="1"/>
</dbReference>
<dbReference type="Pfam" id="PF00672">
    <property type="entry name" value="HAMP"/>
    <property type="match status" value="1"/>
</dbReference>
<dbReference type="AlphaFoldDB" id="A0A845L183"/>
<dbReference type="Pfam" id="PF00015">
    <property type="entry name" value="MCPsignal"/>
    <property type="match status" value="1"/>
</dbReference>
<feature type="domain" description="HAMP" evidence="5">
    <location>
        <begin position="216"/>
        <end position="269"/>
    </location>
</feature>
<keyword evidence="1 3" id="KW-0807">Transducer</keyword>
<sequence length="532" mass="56788">MQMLSRMKVGARILLVILISCLITAAVGFYGLNSLAQEKASLDGMYSNSLLPVRYLGESKAKLQQYRVALYNHIISSDRRDLDEWEAKTKEYAKSFEQELKKYGGTEISADEKRMLSDLESSWSSYREVSQRLLQSSAMGTAEGNARALEIARTEGRTKALDLDEKLEKLVQFQVELSEKTKKDSDDIYASTRTTMVAVIAVAFLLSLGAGVVLSRSISKPLGELEQLAERIAQGDLTKNVADKQGGDEISSLSRSIHQMVNNLRSFVKQVQDGAQSVAASSQQISASSQQLASGAQSQAQEAQSLSSMMNDMSGAATQVATSAQKAAMSSETTTNATMEGGKIIDETVRGMDAISENVMVLGQNSEKIGEIVEMIDDIAAQTNLLALNAAIEAARAGDAGKGFAVVADEVRKLAERSGSATKEIASLIKQIQAVTGRAVEAAKSGRELTQQAGASFQHIKEQVKQTATEVGEIAAAAEEQAATTEQASRAVQNVAAIAEESSAGAEETASAIEAMSNLATELQSAAARYKV</sequence>
<dbReference type="GO" id="GO:0016020">
    <property type="term" value="C:membrane"/>
    <property type="evidence" value="ECO:0007669"/>
    <property type="project" value="InterPro"/>
</dbReference>
<gene>
    <name evidence="6" type="ORF">GTO91_11380</name>
</gene>
<dbReference type="Pfam" id="PF12729">
    <property type="entry name" value="4HB_MCP_1"/>
    <property type="match status" value="1"/>
</dbReference>
<protein>
    <submittedName>
        <fullName evidence="6">HAMP domain-containing protein</fullName>
    </submittedName>
</protein>
<dbReference type="InterPro" id="IPR004090">
    <property type="entry name" value="Chemotax_Me-accpt_rcpt"/>
</dbReference>
<accession>A0A845L183</accession>
<dbReference type="InterPro" id="IPR004089">
    <property type="entry name" value="MCPsignal_dom"/>
</dbReference>
<evidence type="ECO:0000313" key="6">
    <source>
        <dbReference type="EMBL" id="MZP30312.1"/>
    </source>
</evidence>
<feature type="domain" description="Methyl-accepting transducer" evidence="4">
    <location>
        <begin position="274"/>
        <end position="517"/>
    </location>
</feature>
<evidence type="ECO:0000259" key="5">
    <source>
        <dbReference type="PROSITE" id="PS50885"/>
    </source>
</evidence>
<dbReference type="SMART" id="SM00283">
    <property type="entry name" value="MA"/>
    <property type="match status" value="1"/>
</dbReference>
<reference evidence="6 7" key="1">
    <citation type="submission" date="2020-01" db="EMBL/GenBank/DDBJ databases">
        <title>Whole-genome sequence of Heliobacterium undosum DSM 13378.</title>
        <authorList>
            <person name="Kyndt J.A."/>
            <person name="Meyer T.E."/>
        </authorList>
    </citation>
    <scope>NUCLEOTIDE SEQUENCE [LARGE SCALE GENOMIC DNA]</scope>
    <source>
        <strain evidence="6 7">DSM 13378</strain>
    </source>
</reference>
<dbReference type="PANTHER" id="PTHR32089">
    <property type="entry name" value="METHYL-ACCEPTING CHEMOTAXIS PROTEIN MCPB"/>
    <property type="match status" value="1"/>
</dbReference>
<organism evidence="6 7">
    <name type="scientific">Heliomicrobium undosum</name>
    <dbReference type="NCBI Taxonomy" id="121734"/>
    <lineage>
        <taxon>Bacteria</taxon>
        <taxon>Bacillati</taxon>
        <taxon>Bacillota</taxon>
        <taxon>Clostridia</taxon>
        <taxon>Eubacteriales</taxon>
        <taxon>Heliobacteriaceae</taxon>
        <taxon>Heliomicrobium</taxon>
    </lineage>
</organism>
<comment type="caution">
    <text evidence="6">The sequence shown here is derived from an EMBL/GenBank/DDBJ whole genome shotgun (WGS) entry which is preliminary data.</text>
</comment>
<dbReference type="PROSITE" id="PS50111">
    <property type="entry name" value="CHEMOTAXIS_TRANSDUC_2"/>
    <property type="match status" value="1"/>
</dbReference>